<evidence type="ECO:0000256" key="5">
    <source>
        <dbReference type="ARBA" id="ARBA00022989"/>
    </source>
</evidence>
<feature type="transmembrane region" description="Helical" evidence="7">
    <location>
        <begin position="286"/>
        <end position="310"/>
    </location>
</feature>
<dbReference type="Gene3D" id="1.10.3720.10">
    <property type="entry name" value="MetI-like"/>
    <property type="match status" value="1"/>
</dbReference>
<keyword evidence="3" id="KW-1003">Cell membrane</keyword>
<feature type="transmembrane region" description="Helical" evidence="7">
    <location>
        <begin position="117"/>
        <end position="141"/>
    </location>
</feature>
<keyword evidence="2 7" id="KW-0813">Transport</keyword>
<comment type="subcellular location">
    <subcellularLocation>
        <location evidence="1 7">Cell membrane</location>
        <topology evidence="1 7">Multi-pass membrane protein</topology>
    </subcellularLocation>
</comment>
<feature type="transmembrane region" description="Helical" evidence="7">
    <location>
        <begin position="153"/>
        <end position="177"/>
    </location>
</feature>
<feature type="transmembrane region" description="Helical" evidence="7">
    <location>
        <begin position="244"/>
        <end position="266"/>
    </location>
</feature>
<evidence type="ECO:0000256" key="4">
    <source>
        <dbReference type="ARBA" id="ARBA00022692"/>
    </source>
</evidence>
<dbReference type="PANTHER" id="PTHR43744">
    <property type="entry name" value="ABC TRANSPORTER PERMEASE PROTEIN MG189-RELATED-RELATED"/>
    <property type="match status" value="1"/>
</dbReference>
<feature type="transmembrane region" description="Helical" evidence="7">
    <location>
        <begin position="54"/>
        <end position="76"/>
    </location>
</feature>
<evidence type="ECO:0000256" key="2">
    <source>
        <dbReference type="ARBA" id="ARBA00022448"/>
    </source>
</evidence>
<evidence type="ECO:0000259" key="9">
    <source>
        <dbReference type="PROSITE" id="PS50928"/>
    </source>
</evidence>
<accession>A0A399ST74</accession>
<evidence type="ECO:0000256" key="7">
    <source>
        <dbReference type="RuleBase" id="RU363032"/>
    </source>
</evidence>
<sequence length="324" mass="35797">MRQRARVGPVPAGARPDRRRLPHRSPLGVLRGRAQVTDELTAVRSKSSRTSRRIGTFIIYVLLAIVGISCFVPFLWLLRSSLMNTAQIFSTPPEWIPNPIELGNFSGALEAQPFVRYFLNTVLIVCLVIPGVLLSTSAAAFSFARLLWRGKKIVFGAVMSSLLLPWAVTLVPTYIMWQNLGLVGTYAPLTVPAFFAAGAGFNIFLLRQFFQQIPIELDNAVYVDGGTPWTVYSRVILPLNKGPLSLVAIFTIIATWNDLLGPLIYITDPDTYTMSQGLAAFRGLYVSQWGYLMAASILVILPIIVLFAFAQRYIMEGVALTGLK</sequence>
<feature type="domain" description="ABC transmembrane type-1" evidence="9">
    <location>
        <begin position="118"/>
        <end position="310"/>
    </location>
</feature>
<dbReference type="GO" id="GO:0005886">
    <property type="term" value="C:plasma membrane"/>
    <property type="evidence" value="ECO:0007669"/>
    <property type="project" value="UniProtKB-SubCell"/>
</dbReference>
<evidence type="ECO:0000313" key="10">
    <source>
        <dbReference type="EMBL" id="RIJ45085.1"/>
    </source>
</evidence>
<keyword evidence="6 7" id="KW-0472">Membrane</keyword>
<evidence type="ECO:0000256" key="1">
    <source>
        <dbReference type="ARBA" id="ARBA00004651"/>
    </source>
</evidence>
<reference evidence="10 11" key="1">
    <citation type="submission" date="2018-08" db="EMBL/GenBank/DDBJ databases">
        <title>Genome Sequence of Clavibacter michiganensis Subspecies type strains, and the Atypical Peach-Colored Strains Isolated from Tomato.</title>
        <authorList>
            <person name="Osdaghi E."/>
            <person name="Portier P."/>
            <person name="Briand M."/>
            <person name="Jacques M.-A."/>
        </authorList>
    </citation>
    <scope>NUCLEOTIDE SEQUENCE [LARGE SCALE GENOMIC DNA]</scope>
    <source>
        <strain evidence="10 11">CFBP 6488</strain>
    </source>
</reference>
<evidence type="ECO:0000256" key="3">
    <source>
        <dbReference type="ARBA" id="ARBA00022475"/>
    </source>
</evidence>
<dbReference type="SUPFAM" id="SSF161098">
    <property type="entry name" value="MetI-like"/>
    <property type="match status" value="1"/>
</dbReference>
<dbReference type="AlphaFoldDB" id="A0A399ST74"/>
<protein>
    <submittedName>
        <fullName evidence="10">Carbohydrate ABC transporter permease</fullName>
    </submittedName>
</protein>
<dbReference type="GO" id="GO:0055085">
    <property type="term" value="P:transmembrane transport"/>
    <property type="evidence" value="ECO:0007669"/>
    <property type="project" value="InterPro"/>
</dbReference>
<evidence type="ECO:0000256" key="6">
    <source>
        <dbReference type="ARBA" id="ARBA00023136"/>
    </source>
</evidence>
<dbReference type="CDD" id="cd06261">
    <property type="entry name" value="TM_PBP2"/>
    <property type="match status" value="1"/>
</dbReference>
<comment type="similarity">
    <text evidence="7">Belongs to the binding-protein-dependent transport system permease family.</text>
</comment>
<comment type="caution">
    <text evidence="10">The sequence shown here is derived from an EMBL/GenBank/DDBJ whole genome shotgun (WGS) entry which is preliminary data.</text>
</comment>
<dbReference type="InterPro" id="IPR000515">
    <property type="entry name" value="MetI-like"/>
</dbReference>
<dbReference type="Pfam" id="PF00528">
    <property type="entry name" value="BPD_transp_1"/>
    <property type="match status" value="1"/>
</dbReference>
<evidence type="ECO:0000256" key="8">
    <source>
        <dbReference type="SAM" id="MobiDB-lite"/>
    </source>
</evidence>
<evidence type="ECO:0000313" key="11">
    <source>
        <dbReference type="Proteomes" id="UP000266634"/>
    </source>
</evidence>
<proteinExistence type="inferred from homology"/>
<feature type="region of interest" description="Disordered" evidence="8">
    <location>
        <begin position="1"/>
        <end position="24"/>
    </location>
</feature>
<dbReference type="EMBL" id="QWEA01000003">
    <property type="protein sequence ID" value="RIJ45085.1"/>
    <property type="molecule type" value="Genomic_DNA"/>
</dbReference>
<feature type="transmembrane region" description="Helical" evidence="7">
    <location>
        <begin position="183"/>
        <end position="206"/>
    </location>
</feature>
<organism evidence="10 11">
    <name type="scientific">Clavibacter michiganensis subsp. insidiosus</name>
    <dbReference type="NCBI Taxonomy" id="33014"/>
    <lineage>
        <taxon>Bacteria</taxon>
        <taxon>Bacillati</taxon>
        <taxon>Actinomycetota</taxon>
        <taxon>Actinomycetes</taxon>
        <taxon>Micrococcales</taxon>
        <taxon>Microbacteriaceae</taxon>
        <taxon>Clavibacter</taxon>
    </lineage>
</organism>
<dbReference type="PROSITE" id="PS50928">
    <property type="entry name" value="ABC_TM1"/>
    <property type="match status" value="1"/>
</dbReference>
<keyword evidence="4 7" id="KW-0812">Transmembrane</keyword>
<dbReference type="Proteomes" id="UP000266634">
    <property type="component" value="Unassembled WGS sequence"/>
</dbReference>
<dbReference type="InterPro" id="IPR035906">
    <property type="entry name" value="MetI-like_sf"/>
</dbReference>
<keyword evidence="5 7" id="KW-1133">Transmembrane helix</keyword>
<dbReference type="PANTHER" id="PTHR43744:SF12">
    <property type="entry name" value="ABC TRANSPORTER PERMEASE PROTEIN MG189-RELATED"/>
    <property type="match status" value="1"/>
</dbReference>
<name>A0A399ST74_9MICO</name>
<gene>
    <name evidence="10" type="ORF">DZF93_00365</name>
</gene>